<feature type="compositionally biased region" description="Polar residues" evidence="1">
    <location>
        <begin position="254"/>
        <end position="268"/>
    </location>
</feature>
<dbReference type="Proteomes" id="UP001305779">
    <property type="component" value="Unassembled WGS sequence"/>
</dbReference>
<feature type="region of interest" description="Disordered" evidence="1">
    <location>
        <begin position="1"/>
        <end position="31"/>
    </location>
</feature>
<protein>
    <submittedName>
        <fullName evidence="2">Uncharacterized protein</fullName>
    </submittedName>
</protein>
<evidence type="ECO:0000313" key="3">
    <source>
        <dbReference type="Proteomes" id="UP001305779"/>
    </source>
</evidence>
<feature type="region of interest" description="Disordered" evidence="1">
    <location>
        <begin position="310"/>
        <end position="356"/>
    </location>
</feature>
<evidence type="ECO:0000256" key="1">
    <source>
        <dbReference type="SAM" id="MobiDB-lite"/>
    </source>
</evidence>
<gene>
    <name evidence="2" type="ORF">PRZ48_011983</name>
</gene>
<evidence type="ECO:0000313" key="2">
    <source>
        <dbReference type="EMBL" id="KAK4497532.1"/>
    </source>
</evidence>
<feature type="region of interest" description="Disordered" evidence="1">
    <location>
        <begin position="223"/>
        <end position="289"/>
    </location>
</feature>
<name>A0ABR0E7X6_ZASCE</name>
<dbReference type="EMBL" id="JAXOVC010000009">
    <property type="protein sequence ID" value="KAK4497532.1"/>
    <property type="molecule type" value="Genomic_DNA"/>
</dbReference>
<feature type="compositionally biased region" description="Basic and acidic residues" evidence="1">
    <location>
        <begin position="12"/>
        <end position="23"/>
    </location>
</feature>
<sequence length="439" mass="48318">MAPLRTVPTKPMRTERTHEENQERAYIAASRRSDRSLEARVESARRASEIHKKRTGRSLRVREEDVMNEEMYEEEDDDLPMQYRRIHALNPNFLNGRLSQYLQGQAGVREYLHNAIYAANQNAQFQQNQQNQFFNPMTDPTSMQPGMMRPQQNFSQGIQGMPQSPYPMQNPMNVMRPNHNAHHRAASIATPQELLAFQQQSNANMNPNTPMHMDARRMSVPAAAVSPGVPSPVGSHPHSNASSHPPTPHAVGQSPMQIPTPHSGSGQEYTPKPRSSAGVPPGSGYNPNIEAEIFPLTTKLPLATQQLMGSNATHPSQLSPGLPTPSMGSYSYNPNGKPKSASGETTSYFGGLDQTLTPADMHSSQSFLKTEPQSAVSAPAGMEFDSMMMGNLGGMQSFGDLEFDFNTDFGNSGQITPGSNGEDWTTDFLNYDDVAQEQS</sequence>
<organism evidence="2 3">
    <name type="scientific">Zasmidium cellare</name>
    <name type="common">Wine cellar mold</name>
    <name type="synonym">Racodium cellare</name>
    <dbReference type="NCBI Taxonomy" id="395010"/>
    <lineage>
        <taxon>Eukaryota</taxon>
        <taxon>Fungi</taxon>
        <taxon>Dikarya</taxon>
        <taxon>Ascomycota</taxon>
        <taxon>Pezizomycotina</taxon>
        <taxon>Dothideomycetes</taxon>
        <taxon>Dothideomycetidae</taxon>
        <taxon>Mycosphaerellales</taxon>
        <taxon>Mycosphaerellaceae</taxon>
        <taxon>Zasmidium</taxon>
    </lineage>
</organism>
<reference evidence="2 3" key="1">
    <citation type="journal article" date="2023" name="G3 (Bethesda)">
        <title>A chromosome-level genome assembly of Zasmidium syzygii isolated from banana leaves.</title>
        <authorList>
            <person name="van Westerhoven A.C."/>
            <person name="Mehrabi R."/>
            <person name="Talebi R."/>
            <person name="Steentjes M.B.F."/>
            <person name="Corcolon B."/>
            <person name="Chong P.A."/>
            <person name="Kema G.H.J."/>
            <person name="Seidl M.F."/>
        </authorList>
    </citation>
    <scope>NUCLEOTIDE SEQUENCE [LARGE SCALE GENOMIC DNA]</scope>
    <source>
        <strain evidence="2 3">P124</strain>
    </source>
</reference>
<feature type="compositionally biased region" description="Low complexity" evidence="1">
    <location>
        <begin position="223"/>
        <end position="244"/>
    </location>
</feature>
<comment type="caution">
    <text evidence="2">The sequence shown here is derived from an EMBL/GenBank/DDBJ whole genome shotgun (WGS) entry which is preliminary data.</text>
</comment>
<keyword evidence="3" id="KW-1185">Reference proteome</keyword>
<accession>A0ABR0E7X6</accession>
<proteinExistence type="predicted"/>
<feature type="compositionally biased region" description="Polar residues" evidence="1">
    <location>
        <begin position="310"/>
        <end position="319"/>
    </location>
</feature>
<feature type="compositionally biased region" description="Polar residues" evidence="1">
    <location>
        <begin position="342"/>
        <end position="356"/>
    </location>
</feature>